<feature type="chain" id="PRO_5045371900" evidence="4">
    <location>
        <begin position="29"/>
        <end position="600"/>
    </location>
</feature>
<evidence type="ECO:0000256" key="4">
    <source>
        <dbReference type="SAM" id="SignalP"/>
    </source>
</evidence>
<evidence type="ECO:0000313" key="6">
    <source>
        <dbReference type="EMBL" id="MDU9005070.1"/>
    </source>
</evidence>
<gene>
    <name evidence="6" type="ORF">QO231_14570</name>
</gene>
<feature type="signal peptide" evidence="4">
    <location>
        <begin position="1"/>
        <end position="28"/>
    </location>
</feature>
<dbReference type="RefSeq" id="WP_316777735.1">
    <property type="nucleotide sequence ID" value="NZ_JASMWN010000011.1"/>
</dbReference>
<protein>
    <submittedName>
        <fullName evidence="6">BamA/TamA family outer membrane protein</fullName>
    </submittedName>
</protein>
<dbReference type="PANTHER" id="PTHR12815:SF42">
    <property type="entry name" value="BACTERIAL SURFACE ANTIGEN (D15) DOMAIN-CONTAINING PROTEIN"/>
    <property type="match status" value="1"/>
</dbReference>
<dbReference type="Pfam" id="PF01103">
    <property type="entry name" value="Omp85"/>
    <property type="match status" value="1"/>
</dbReference>
<dbReference type="PROSITE" id="PS51257">
    <property type="entry name" value="PROKAR_LIPOPROTEIN"/>
    <property type="match status" value="1"/>
</dbReference>
<accession>A0ABU3VFY4</accession>
<comment type="subcellular location">
    <subcellularLocation>
        <location evidence="1">Membrane</location>
    </subcellularLocation>
</comment>
<sequence>MQNVRWRTGLSQTLLAACVAFAPGLAAALTTNLTAPGASEELRDRLTAASSIMNADTNGLDTSQELLAASLSDYTTLIQILYDEGYFSPVINIRVNGREAADIPALDPPRTVNTVAISVQTGRSFTFGKAQIAPVTPDTEIPEGFATGQTATTGVIRDAASVGVLSWRKAGYAKARVGQQRIVANNRQAKLDADITLAPGPKLRFGQLKIPQNSTVRPEAISKIAGFPSGQTYDPAKVQKVGTRLRRTGSFSSVTLEEAEVPNPDGTLDFEAVVVDQVPRRFSFGASISSSQGLELSGSWMHRNFFGNAERFQIQGRVSNIGGEEDIDGGLSIRLDQPAKLGPDDSIFYLAQIGTDNQEHYKLTRFYLGGGVRRVFSDTLFAELGVNAGLSRADDVFGERDFYMMTFPLRVNWDKRDSKVSATKGYFLDSFVTPYLGFSDTESGLSGYFDARGYLSLTSTASIVLAGRVQLGTLIGPSLQDVSPEFLYYSGGAGTVRGQPYESLGVPVAGGISGGRSLLAVSAEVRGRITESISLVGFFDIAAVGRDQFVTADSPYHSGAGLGVRYDLGGLGPLRLDLAMPVEGTTNDGLQFYLGIGQAF</sequence>
<dbReference type="EMBL" id="JASMWN010000011">
    <property type="protein sequence ID" value="MDU9005070.1"/>
    <property type="molecule type" value="Genomic_DNA"/>
</dbReference>
<keyword evidence="2" id="KW-1134">Transmembrane beta strand</keyword>
<feature type="domain" description="Bacterial surface antigen (D15)" evidence="5">
    <location>
        <begin position="355"/>
        <end position="600"/>
    </location>
</feature>
<evidence type="ECO:0000256" key="3">
    <source>
        <dbReference type="ARBA" id="ARBA00023136"/>
    </source>
</evidence>
<dbReference type="InterPro" id="IPR000184">
    <property type="entry name" value="Bac_surfAg_D15"/>
</dbReference>
<organism evidence="6 7">
    <name type="scientific">Sedimentitalea todarodis</name>
    <dbReference type="NCBI Taxonomy" id="1631240"/>
    <lineage>
        <taxon>Bacteria</taxon>
        <taxon>Pseudomonadati</taxon>
        <taxon>Pseudomonadota</taxon>
        <taxon>Alphaproteobacteria</taxon>
        <taxon>Rhodobacterales</taxon>
        <taxon>Paracoccaceae</taxon>
        <taxon>Sedimentitalea</taxon>
    </lineage>
</organism>
<dbReference type="Proteomes" id="UP001255416">
    <property type="component" value="Unassembled WGS sequence"/>
</dbReference>
<evidence type="ECO:0000313" key="7">
    <source>
        <dbReference type="Proteomes" id="UP001255416"/>
    </source>
</evidence>
<evidence type="ECO:0000256" key="2">
    <source>
        <dbReference type="ARBA" id="ARBA00022452"/>
    </source>
</evidence>
<dbReference type="Gene3D" id="3.10.20.310">
    <property type="entry name" value="membrane protein fhac"/>
    <property type="match status" value="1"/>
</dbReference>
<proteinExistence type="predicted"/>
<keyword evidence="2" id="KW-0812">Transmembrane</keyword>
<dbReference type="InterPro" id="IPR039910">
    <property type="entry name" value="D15-like"/>
</dbReference>
<evidence type="ECO:0000259" key="5">
    <source>
        <dbReference type="Pfam" id="PF01103"/>
    </source>
</evidence>
<dbReference type="PANTHER" id="PTHR12815">
    <property type="entry name" value="SORTING AND ASSEMBLY MACHINERY SAMM50 PROTEIN FAMILY MEMBER"/>
    <property type="match status" value="1"/>
</dbReference>
<keyword evidence="7" id="KW-1185">Reference proteome</keyword>
<dbReference type="Gene3D" id="2.40.160.50">
    <property type="entry name" value="membrane protein fhac: a member of the omp85/tpsb transporter family"/>
    <property type="match status" value="1"/>
</dbReference>
<evidence type="ECO:0000256" key="1">
    <source>
        <dbReference type="ARBA" id="ARBA00004370"/>
    </source>
</evidence>
<name>A0ABU3VFY4_9RHOB</name>
<keyword evidence="4" id="KW-0732">Signal</keyword>
<keyword evidence="3" id="KW-0472">Membrane</keyword>
<comment type="caution">
    <text evidence="6">The sequence shown here is derived from an EMBL/GenBank/DDBJ whole genome shotgun (WGS) entry which is preliminary data.</text>
</comment>
<reference evidence="7" key="1">
    <citation type="submission" date="2023-05" db="EMBL/GenBank/DDBJ databases">
        <title>Sedimentitalea sp. nov. JM2-8.</title>
        <authorList>
            <person name="Huang J."/>
        </authorList>
    </citation>
    <scope>NUCLEOTIDE SEQUENCE [LARGE SCALE GENOMIC DNA]</scope>
    <source>
        <strain evidence="7">KHS03</strain>
    </source>
</reference>